<keyword evidence="5" id="KW-0677">Repeat</keyword>
<comment type="subcellular location">
    <subcellularLocation>
        <location evidence="1">Cell inner membrane</location>
        <topology evidence="1">Peripheral membrane protein</topology>
    </subcellularLocation>
</comment>
<keyword evidence="3" id="KW-1003">Cell membrane</keyword>
<dbReference type="InterPro" id="IPR050107">
    <property type="entry name" value="ABC_carbohydrate_import_ATPase"/>
</dbReference>
<reference evidence="11 12" key="1">
    <citation type="submission" date="2016-09" db="EMBL/GenBank/DDBJ databases">
        <authorList>
            <person name="Reverchon S."/>
            <person name="Nasser W."/>
            <person name="Leonard S."/>
            <person name="Brochier C."/>
            <person name="Duprey A."/>
        </authorList>
    </citation>
    <scope>NUCLEOTIDE SEQUENCE [LARGE SCALE GENOMIC DNA]</scope>
    <source>
        <strain evidence="11 12">174/2</strain>
    </source>
</reference>
<keyword evidence="9" id="KW-0472">Membrane</keyword>
<evidence type="ECO:0000259" key="10">
    <source>
        <dbReference type="PROSITE" id="PS50893"/>
    </source>
</evidence>
<feature type="domain" description="ABC transporter" evidence="10">
    <location>
        <begin position="13"/>
        <end position="250"/>
    </location>
</feature>
<organism evidence="11 12">
    <name type="scientific">Dickeya aquatica</name>
    <dbReference type="NCBI Taxonomy" id="1401087"/>
    <lineage>
        <taxon>Bacteria</taxon>
        <taxon>Pseudomonadati</taxon>
        <taxon>Pseudomonadota</taxon>
        <taxon>Gammaproteobacteria</taxon>
        <taxon>Enterobacterales</taxon>
        <taxon>Pectobacteriaceae</taxon>
        <taxon>Dickeya</taxon>
    </lineage>
</organism>
<evidence type="ECO:0000256" key="1">
    <source>
        <dbReference type="ARBA" id="ARBA00004417"/>
    </source>
</evidence>
<dbReference type="GO" id="GO:0005524">
    <property type="term" value="F:ATP binding"/>
    <property type="evidence" value="ECO:0007669"/>
    <property type="project" value="UniProtKB-KW"/>
</dbReference>
<dbReference type="PROSITE" id="PS00211">
    <property type="entry name" value="ABC_TRANSPORTER_1"/>
    <property type="match status" value="1"/>
</dbReference>
<dbReference type="SMART" id="SM00382">
    <property type="entry name" value="AAA"/>
    <property type="match status" value="2"/>
</dbReference>
<dbReference type="InterPro" id="IPR027417">
    <property type="entry name" value="P-loop_NTPase"/>
</dbReference>
<dbReference type="CDD" id="cd03216">
    <property type="entry name" value="ABC_Carb_Monos_I"/>
    <property type="match status" value="1"/>
</dbReference>
<dbReference type="CDD" id="cd03215">
    <property type="entry name" value="ABC_Carb_Monos_II"/>
    <property type="match status" value="1"/>
</dbReference>
<evidence type="ECO:0000256" key="9">
    <source>
        <dbReference type="ARBA" id="ARBA00023136"/>
    </source>
</evidence>
<dbReference type="PANTHER" id="PTHR43790">
    <property type="entry name" value="CARBOHYDRATE TRANSPORT ATP-BINDING PROTEIN MG119-RELATED"/>
    <property type="match status" value="1"/>
</dbReference>
<evidence type="ECO:0000256" key="3">
    <source>
        <dbReference type="ARBA" id="ARBA00022475"/>
    </source>
</evidence>
<dbReference type="AlphaFoldDB" id="A0A375A6X2"/>
<evidence type="ECO:0000256" key="5">
    <source>
        <dbReference type="ARBA" id="ARBA00022737"/>
    </source>
</evidence>
<keyword evidence="7 11" id="KW-0067">ATP-binding</keyword>
<dbReference type="Gene3D" id="3.40.50.300">
    <property type="entry name" value="P-loop containing nucleotide triphosphate hydrolases"/>
    <property type="match status" value="2"/>
</dbReference>
<dbReference type="EMBL" id="LT615367">
    <property type="protein sequence ID" value="SLM61872.1"/>
    <property type="molecule type" value="Genomic_DNA"/>
</dbReference>
<protein>
    <submittedName>
        <fullName evidence="11">Inositol transport system ATP-binding protein</fullName>
    </submittedName>
</protein>
<keyword evidence="2" id="KW-0813">Transport</keyword>
<accession>A0A375A6X2</accession>
<dbReference type="KEGG" id="daq:DAQ1742_00805"/>
<dbReference type="Pfam" id="PF00005">
    <property type="entry name" value="ABC_tran"/>
    <property type="match status" value="2"/>
</dbReference>
<dbReference type="PROSITE" id="PS50893">
    <property type="entry name" value="ABC_TRANSPORTER_2"/>
    <property type="match status" value="2"/>
</dbReference>
<evidence type="ECO:0000256" key="4">
    <source>
        <dbReference type="ARBA" id="ARBA00022597"/>
    </source>
</evidence>
<dbReference type="GO" id="GO:0005886">
    <property type="term" value="C:plasma membrane"/>
    <property type="evidence" value="ECO:0007669"/>
    <property type="project" value="UniProtKB-SubCell"/>
</dbReference>
<keyword evidence="8" id="KW-1278">Translocase</keyword>
<dbReference type="InterPro" id="IPR003593">
    <property type="entry name" value="AAA+_ATPase"/>
</dbReference>
<evidence type="ECO:0000313" key="11">
    <source>
        <dbReference type="EMBL" id="SLM61872.1"/>
    </source>
</evidence>
<feature type="domain" description="ABC transporter" evidence="10">
    <location>
        <begin position="270"/>
        <end position="516"/>
    </location>
</feature>
<evidence type="ECO:0000256" key="7">
    <source>
        <dbReference type="ARBA" id="ARBA00022840"/>
    </source>
</evidence>
<proteinExistence type="predicted"/>
<name>A0A375A6X2_9GAMM</name>
<keyword evidence="4" id="KW-0762">Sugar transport</keyword>
<dbReference type="InterPro" id="IPR003439">
    <property type="entry name" value="ABC_transporter-like_ATP-bd"/>
</dbReference>
<dbReference type="FunFam" id="3.40.50.300:FF:000127">
    <property type="entry name" value="Ribose import ATP-binding protein RbsA"/>
    <property type="match status" value="1"/>
</dbReference>
<dbReference type="PANTHER" id="PTHR43790:SF3">
    <property type="entry name" value="D-ALLOSE IMPORT ATP-BINDING PROTEIN ALSA-RELATED"/>
    <property type="match status" value="1"/>
</dbReference>
<dbReference type="InterPro" id="IPR017871">
    <property type="entry name" value="ABC_transporter-like_CS"/>
</dbReference>
<evidence type="ECO:0000256" key="6">
    <source>
        <dbReference type="ARBA" id="ARBA00022741"/>
    </source>
</evidence>
<keyword evidence="6" id="KW-0547">Nucleotide-binding</keyword>
<evidence type="ECO:0000313" key="12">
    <source>
        <dbReference type="Proteomes" id="UP000294820"/>
    </source>
</evidence>
<evidence type="ECO:0000256" key="8">
    <source>
        <dbReference type="ARBA" id="ARBA00022967"/>
    </source>
</evidence>
<dbReference type="Proteomes" id="UP000294820">
    <property type="component" value="Chromosome 1"/>
</dbReference>
<dbReference type="SUPFAM" id="SSF52540">
    <property type="entry name" value="P-loop containing nucleoside triphosphate hydrolases"/>
    <property type="match status" value="2"/>
</dbReference>
<sequence length="522" mass="57686">MHNEGHAMTEPLLNIRDLTKNFSGVFALNQVQLTVLPGEIHALLGENGAGKSTLLKALAGAQPQTSGDINFNGERLSPQDSPVERQKRGIITIYQEFNLLPNMTVAENMFLGRELQRNRLFVDAQAVNQEARTVLEYLQLHIEPTTLVARLSVAQQQMVEIARALTLNARLIVMDEPSAALSDSEVESLHRVVRELKARGVSVIYVTHRLHEVFQLCDRFTVLQDGRYTGSGKVADIDVAGIIRMMVGRDVVFTRRPASQTHHQDKPVRLAVNGLCREKPPLDSHGIALNNISFQVHAGEILGIAGLVGAGRTEVARCLFGADPFTHGEFWLDGQPYHPVDPLHALEQGIALVPEDRKKEGAVLGLSIRHNLSLSSLSSLLHWRYFVDTRREDALIESYRQALRIKMVDSAQEVRKLSGGNQQKVILARCMALKPRVLIVDEPTRGIDVGTKSEVHQVLFDMAKQGVAVVVISSDLPEVMAISDRIITLSEGRVTGELHGDEASEERLMTLMAICHDTQQAA</sequence>
<gene>
    <name evidence="11" type="primary">iatA</name>
    <name evidence="11" type="ORF">DAQ1742_00805</name>
</gene>
<dbReference type="GO" id="GO:0016887">
    <property type="term" value="F:ATP hydrolysis activity"/>
    <property type="evidence" value="ECO:0007669"/>
    <property type="project" value="InterPro"/>
</dbReference>
<evidence type="ECO:0000256" key="2">
    <source>
        <dbReference type="ARBA" id="ARBA00022448"/>
    </source>
</evidence>
<keyword evidence="12" id="KW-1185">Reference proteome</keyword>